<feature type="transmembrane region" description="Helical" evidence="6">
    <location>
        <begin position="185"/>
        <end position="204"/>
    </location>
</feature>
<keyword evidence="2" id="KW-1003">Cell membrane</keyword>
<organism evidence="8 9">
    <name type="scientific">Miniimonas arenae</name>
    <dbReference type="NCBI Taxonomy" id="676201"/>
    <lineage>
        <taxon>Bacteria</taxon>
        <taxon>Bacillati</taxon>
        <taxon>Actinomycetota</taxon>
        <taxon>Actinomycetes</taxon>
        <taxon>Micrococcales</taxon>
        <taxon>Beutenbergiaceae</taxon>
        <taxon>Miniimonas</taxon>
    </lineage>
</organism>
<evidence type="ECO:0000256" key="6">
    <source>
        <dbReference type="SAM" id="Phobius"/>
    </source>
</evidence>
<evidence type="ECO:0000313" key="9">
    <source>
        <dbReference type="Proteomes" id="UP000313849"/>
    </source>
</evidence>
<dbReference type="RefSeq" id="WP_139986451.1">
    <property type="nucleotide sequence ID" value="NZ_VENP01000015.1"/>
</dbReference>
<reference evidence="8 9" key="1">
    <citation type="submission" date="2019-06" db="EMBL/GenBank/DDBJ databases">
        <title>Draft genome sequence of Miniimonas arenae KCTC 19750T isolated from sea sand.</title>
        <authorList>
            <person name="Park S.-J."/>
        </authorList>
    </citation>
    <scope>NUCLEOTIDE SEQUENCE [LARGE SCALE GENOMIC DNA]</scope>
    <source>
        <strain evidence="8 9">KCTC 19750</strain>
    </source>
</reference>
<dbReference type="Proteomes" id="UP000313849">
    <property type="component" value="Unassembled WGS sequence"/>
</dbReference>
<dbReference type="AlphaFoldDB" id="A0A5C5BDE7"/>
<gene>
    <name evidence="8" type="ORF">FH969_05780</name>
</gene>
<feature type="transmembrane region" description="Helical" evidence="6">
    <location>
        <begin position="690"/>
        <end position="710"/>
    </location>
</feature>
<feature type="transmembrane region" description="Helical" evidence="6">
    <location>
        <begin position="375"/>
        <end position="398"/>
    </location>
</feature>
<dbReference type="EMBL" id="VENP01000015">
    <property type="protein sequence ID" value="TNU75804.1"/>
    <property type="molecule type" value="Genomic_DNA"/>
</dbReference>
<dbReference type="PANTHER" id="PTHR33406:SF13">
    <property type="entry name" value="MEMBRANE PROTEIN YDFJ"/>
    <property type="match status" value="1"/>
</dbReference>
<evidence type="ECO:0000256" key="3">
    <source>
        <dbReference type="ARBA" id="ARBA00022692"/>
    </source>
</evidence>
<evidence type="ECO:0000256" key="1">
    <source>
        <dbReference type="ARBA" id="ARBA00004651"/>
    </source>
</evidence>
<comment type="subcellular location">
    <subcellularLocation>
        <location evidence="1">Cell membrane</location>
        <topology evidence="1">Multi-pass membrane protein</topology>
    </subcellularLocation>
</comment>
<feature type="transmembrane region" description="Helical" evidence="6">
    <location>
        <begin position="314"/>
        <end position="340"/>
    </location>
</feature>
<keyword evidence="5 6" id="KW-0472">Membrane</keyword>
<dbReference type="Gene3D" id="1.20.1640.10">
    <property type="entry name" value="Multidrug efflux transporter AcrB transmembrane domain"/>
    <property type="match status" value="2"/>
</dbReference>
<dbReference type="SUPFAM" id="SSF82866">
    <property type="entry name" value="Multidrug efflux transporter AcrB transmembrane domain"/>
    <property type="match status" value="2"/>
</dbReference>
<keyword evidence="3 6" id="KW-0812">Transmembrane</keyword>
<evidence type="ECO:0000256" key="5">
    <source>
        <dbReference type="ARBA" id="ARBA00023136"/>
    </source>
</evidence>
<keyword evidence="9" id="KW-1185">Reference proteome</keyword>
<dbReference type="PROSITE" id="PS50156">
    <property type="entry name" value="SSD"/>
    <property type="match status" value="1"/>
</dbReference>
<dbReference type="InterPro" id="IPR004869">
    <property type="entry name" value="MMPL_dom"/>
</dbReference>
<keyword evidence="4 6" id="KW-1133">Transmembrane helix</keyword>
<evidence type="ECO:0000313" key="8">
    <source>
        <dbReference type="EMBL" id="TNU75804.1"/>
    </source>
</evidence>
<accession>A0A5C5BDE7</accession>
<feature type="transmembrane region" description="Helical" evidence="6">
    <location>
        <begin position="604"/>
        <end position="622"/>
    </location>
</feature>
<feature type="transmembrane region" description="Helical" evidence="6">
    <location>
        <begin position="716"/>
        <end position="735"/>
    </location>
</feature>
<feature type="transmembrane region" description="Helical" evidence="6">
    <location>
        <begin position="211"/>
        <end position="232"/>
    </location>
</feature>
<dbReference type="InterPro" id="IPR050545">
    <property type="entry name" value="Mycobact_MmpL"/>
</dbReference>
<evidence type="ECO:0000259" key="7">
    <source>
        <dbReference type="PROSITE" id="PS50156"/>
    </source>
</evidence>
<dbReference type="PANTHER" id="PTHR33406">
    <property type="entry name" value="MEMBRANE PROTEIN MJ1562-RELATED"/>
    <property type="match status" value="1"/>
</dbReference>
<feature type="transmembrane region" description="Helical" evidence="6">
    <location>
        <begin position="244"/>
        <end position="262"/>
    </location>
</feature>
<dbReference type="Pfam" id="PF03176">
    <property type="entry name" value="MMPL"/>
    <property type="match status" value="2"/>
</dbReference>
<evidence type="ECO:0000256" key="2">
    <source>
        <dbReference type="ARBA" id="ARBA00022475"/>
    </source>
</evidence>
<feature type="transmembrane region" description="Helical" evidence="6">
    <location>
        <begin position="289"/>
        <end position="308"/>
    </location>
</feature>
<feature type="domain" description="SSD" evidence="7">
    <location>
        <begin position="210"/>
        <end position="339"/>
    </location>
</feature>
<feature type="transmembrane region" description="Helical" evidence="6">
    <location>
        <begin position="575"/>
        <end position="592"/>
    </location>
</feature>
<dbReference type="InterPro" id="IPR000731">
    <property type="entry name" value="SSD"/>
</dbReference>
<evidence type="ECO:0000256" key="4">
    <source>
        <dbReference type="ARBA" id="ARBA00022989"/>
    </source>
</evidence>
<protein>
    <submittedName>
        <fullName evidence="8">MMPL family transporter</fullName>
    </submittedName>
</protein>
<sequence length="776" mass="80141">MRLHAIAVAARRWRWVGVVAWVALLAVAGLLASGLPARLSGGGWAVPDSASQRVEEAVAQGFLGRGPTSLTLVVHDTAHTAADAAFETRVAEAFDAVMTDPVLQATSAYGWSTLSPEARGAFLGEDGRTVVNAVALALPDGEARQLLTGVQHDLTERFAPDGLEVSLVGAAPFWGEVNHLSETSLFRAELIALPLIVLVVVLLFGGALAALAALAVGVTAILLTFAVLSLIAGQVELSVFVQNAATMLGLGVGVDYSLFLITRFREELAAGRDQDEALATTLRTSGETVLFSGITVVAAMCTLVLVPLGVIRSIALGAVLVVASAVLVSLLLLPMLLALLGPRLQRSMRAGRSSHPRAGSRRWDAFARTVMRRPVAFLAGAVALLLALAVPAAGMSTFTPDARIIPTSSPVRAGFDLVAQEFGPGATAPIRVVVTATTPLSDGAATPAVLALAEDLRALDGVAGLDSALDVLTLVSPGDPLAATAPDVREALPGDVRQTVDHFVAADDLRLVLDVVPEATAADPATQDLLAQVRDAATQAVAGSGTGAGVATLSIDVGGETAQGVDSNEVIADTLPTVVLAMLAVIFVLLLVTFRSVLLPLKAIAVNLLSVGATYGVLVLVFQDGIGASLFGFESSDYVQNFVPVLLLTLLFSLSTDYEVFLLNRVREDYVRTGDDVGSVARGLARTAPLISGAALLMVVVFGAFAFAGILPIQQLGFGLAIGIALDATVVRLVVVPASMRLLGRWNWWLPGRGVPGRTSAAGAAAGTGEESRALS</sequence>
<comment type="caution">
    <text evidence="8">The sequence shown here is derived from an EMBL/GenBank/DDBJ whole genome shotgun (WGS) entry which is preliminary data.</text>
</comment>
<proteinExistence type="predicted"/>
<dbReference type="OrthoDB" id="7051771at2"/>
<dbReference type="GO" id="GO:0005886">
    <property type="term" value="C:plasma membrane"/>
    <property type="evidence" value="ECO:0007669"/>
    <property type="project" value="UniProtKB-SubCell"/>
</dbReference>
<name>A0A5C5BDE7_9MICO</name>
<feature type="transmembrane region" description="Helical" evidence="6">
    <location>
        <begin position="642"/>
        <end position="663"/>
    </location>
</feature>